<dbReference type="Pfam" id="PF02915">
    <property type="entry name" value="Rubrerythrin"/>
    <property type="match status" value="1"/>
</dbReference>
<keyword evidence="2" id="KW-0479">Metal-binding</keyword>
<dbReference type="InterPro" id="IPR054581">
    <property type="entry name" value="EncFtn-like"/>
</dbReference>
<keyword evidence="1" id="KW-0409">Iron storage</keyword>
<organism evidence="8 9">
    <name type="scientific">Alkalilimnicola ehrlichii (strain ATCC BAA-1101 / DSM 17681 / MLHE-1)</name>
    <dbReference type="NCBI Taxonomy" id="187272"/>
    <lineage>
        <taxon>Bacteria</taxon>
        <taxon>Pseudomonadati</taxon>
        <taxon>Pseudomonadota</taxon>
        <taxon>Gammaproteobacteria</taxon>
        <taxon>Chromatiales</taxon>
        <taxon>Ectothiorhodospiraceae</taxon>
        <taxon>Alkalilimnicola</taxon>
    </lineage>
</organism>
<evidence type="ECO:0000313" key="9">
    <source>
        <dbReference type="Proteomes" id="UP000001962"/>
    </source>
</evidence>
<dbReference type="Proteomes" id="UP000001962">
    <property type="component" value="Chromosome"/>
</dbReference>
<reference evidence="9" key="1">
    <citation type="submission" date="2006-08" db="EMBL/GenBank/DDBJ databases">
        <title>Complete sequence of Alkalilimnicola ehrilichei MLHE-1.</title>
        <authorList>
            <person name="Copeland A."/>
            <person name="Lucas S."/>
            <person name="Lapidus A."/>
            <person name="Barry K."/>
            <person name="Detter J.C."/>
            <person name="Glavina del Rio T."/>
            <person name="Hammon N."/>
            <person name="Israni S."/>
            <person name="Dalin E."/>
            <person name="Tice H."/>
            <person name="Pitluck S."/>
            <person name="Sims D."/>
            <person name="Brettin T."/>
            <person name="Bruce D."/>
            <person name="Han C."/>
            <person name="Tapia R."/>
            <person name="Gilna P."/>
            <person name="Schmutz J."/>
            <person name="Larimer F."/>
            <person name="Land M."/>
            <person name="Hauser L."/>
            <person name="Kyrpides N."/>
            <person name="Mikhailova N."/>
            <person name="Oremland R.S."/>
            <person name="Hoeft S.E."/>
            <person name="Switzer-Blum J."/>
            <person name="Kulp T."/>
            <person name="King G."/>
            <person name="Tabita R."/>
            <person name="Witte B."/>
            <person name="Santini J.M."/>
            <person name="Basu P."/>
            <person name="Hollibaugh J.T."/>
            <person name="Xie G."/>
            <person name="Stolz J.F."/>
            <person name="Richardson P."/>
        </authorList>
    </citation>
    <scope>NUCLEOTIDE SEQUENCE [LARGE SCALE GENOMIC DNA]</scope>
    <source>
        <strain evidence="9">ATCC BAA-1101 / DSM 17681 / MLHE-1</strain>
    </source>
</reference>
<dbReference type="EMBL" id="CP000453">
    <property type="protein sequence ID" value="ABI56049.1"/>
    <property type="molecule type" value="Genomic_DNA"/>
</dbReference>
<dbReference type="CDD" id="cd01045">
    <property type="entry name" value="Ferritin_like_AB"/>
    <property type="match status" value="1"/>
</dbReference>
<dbReference type="SUPFAM" id="SSF47240">
    <property type="entry name" value="Ferritin-like"/>
    <property type="match status" value="1"/>
</dbReference>
<dbReference type="PANTHER" id="PTHR33531:SF7">
    <property type="entry name" value="HYPOTHETICAL MEMBRANE PROTEIN, CONSERVED"/>
    <property type="match status" value="1"/>
</dbReference>
<dbReference type="GO" id="GO:0046872">
    <property type="term" value="F:metal ion binding"/>
    <property type="evidence" value="ECO:0007669"/>
    <property type="project" value="UniProtKB-KW"/>
</dbReference>
<dbReference type="InterPro" id="IPR009078">
    <property type="entry name" value="Ferritin-like_SF"/>
</dbReference>
<evidence type="ECO:0000256" key="1">
    <source>
        <dbReference type="ARBA" id="ARBA00022434"/>
    </source>
</evidence>
<dbReference type="GO" id="GO:0006879">
    <property type="term" value="P:intracellular iron ion homeostasis"/>
    <property type="evidence" value="ECO:0007669"/>
    <property type="project" value="UniProtKB-KW"/>
</dbReference>
<protein>
    <submittedName>
        <fullName evidence="8">Rubrerythrin</fullName>
    </submittedName>
</protein>
<dbReference type="GO" id="GO:0140737">
    <property type="term" value="C:encapsulin nanocompartment"/>
    <property type="evidence" value="ECO:0007669"/>
    <property type="project" value="UniProtKB-SubCell"/>
</dbReference>
<evidence type="ECO:0000256" key="5">
    <source>
        <dbReference type="ARBA" id="ARBA00033787"/>
    </source>
</evidence>
<dbReference type="HOGENOM" id="CLU_120960_0_0_6"/>
<keyword evidence="3" id="KW-0408">Iron</keyword>
<dbReference type="AlphaFoldDB" id="Q0AAT8"/>
<keyword evidence="9" id="KW-1185">Reference proteome</keyword>
<evidence type="ECO:0000313" key="8">
    <source>
        <dbReference type="EMBL" id="ABI56049.1"/>
    </source>
</evidence>
<evidence type="ECO:0000256" key="4">
    <source>
        <dbReference type="ARBA" id="ARBA00033738"/>
    </source>
</evidence>
<dbReference type="Pfam" id="PF22277">
    <property type="entry name" value="EncFtn-like"/>
    <property type="match status" value="1"/>
</dbReference>
<dbReference type="Gene3D" id="1.20.1260.10">
    <property type="match status" value="1"/>
</dbReference>
<accession>Q0AAT8</accession>
<feature type="domain" description="Rubrerythrin diiron-binding" evidence="7">
    <location>
        <begin position="8"/>
        <end position="54"/>
    </location>
</feature>
<dbReference type="PANTHER" id="PTHR33531">
    <property type="entry name" value="RUBRERYTHRIN SUBFAMILY"/>
    <property type="match status" value="1"/>
</dbReference>
<keyword evidence="5" id="KW-1284">Encapsulin nanocompartment</keyword>
<proteinExistence type="predicted"/>
<dbReference type="InterPro" id="IPR003251">
    <property type="entry name" value="Rr_diiron-bd_dom"/>
</dbReference>
<evidence type="ECO:0000256" key="3">
    <source>
        <dbReference type="ARBA" id="ARBA00023004"/>
    </source>
</evidence>
<gene>
    <name evidence="8" type="ordered locus">Mlg_0695</name>
</gene>
<comment type="subcellular location">
    <subcellularLocation>
        <location evidence="4">Encapsulin nanocompartment</location>
    </subcellularLocation>
</comment>
<evidence type="ECO:0000256" key="6">
    <source>
        <dbReference type="SAM" id="MobiDB-lite"/>
    </source>
</evidence>
<dbReference type="eggNOG" id="COG1633">
    <property type="taxonomic scope" value="Bacteria"/>
</dbReference>
<dbReference type="GO" id="GO:0016491">
    <property type="term" value="F:oxidoreductase activity"/>
    <property type="evidence" value="ECO:0007669"/>
    <property type="project" value="InterPro"/>
</dbReference>
<evidence type="ECO:0000256" key="2">
    <source>
        <dbReference type="ARBA" id="ARBA00022723"/>
    </source>
</evidence>
<evidence type="ECO:0000259" key="7">
    <source>
        <dbReference type="Pfam" id="PF02915"/>
    </source>
</evidence>
<dbReference type="KEGG" id="aeh:Mlg_0695"/>
<sequence>MMDTVRTFLAHAVVLENDAAERYDELADAMETHNNPEVCELFRRMAGYSRLHLQEATEHAEKHAGGLPDLKPWEFQWPGEESPESGELDQSHYLMTVHHALKLALAAETGARDFYGQVARSTRNDEVRALAEEFTAEEAEHAELIEEWLKRYPAPEEGWDEDPDPPAPAD</sequence>
<name>Q0AAT8_ALKEH</name>
<dbReference type="InterPro" id="IPR012347">
    <property type="entry name" value="Ferritin-like"/>
</dbReference>
<feature type="region of interest" description="Disordered" evidence="6">
    <location>
        <begin position="151"/>
        <end position="170"/>
    </location>
</feature>